<dbReference type="OrthoDB" id="6238971at2759"/>
<name>A0A8J4WTC5_9TREM</name>
<protein>
    <submittedName>
        <fullName evidence="1">Uncharacterized protein</fullName>
    </submittedName>
</protein>
<dbReference type="AlphaFoldDB" id="A0A8J4WTC5"/>
<proteinExistence type="predicted"/>
<keyword evidence="2" id="KW-1185">Reference proteome</keyword>
<accession>A0A8J4WTC5</accession>
<organism evidence="1 2">
    <name type="scientific">Paragonimus heterotremus</name>
    <dbReference type="NCBI Taxonomy" id="100268"/>
    <lineage>
        <taxon>Eukaryota</taxon>
        <taxon>Metazoa</taxon>
        <taxon>Spiralia</taxon>
        <taxon>Lophotrochozoa</taxon>
        <taxon>Platyhelminthes</taxon>
        <taxon>Trematoda</taxon>
        <taxon>Digenea</taxon>
        <taxon>Plagiorchiida</taxon>
        <taxon>Troglotremata</taxon>
        <taxon>Troglotrematidae</taxon>
        <taxon>Paragonimus</taxon>
    </lineage>
</organism>
<comment type="caution">
    <text evidence="1">The sequence shown here is derived from an EMBL/GenBank/DDBJ whole genome shotgun (WGS) entry which is preliminary data.</text>
</comment>
<reference evidence="1" key="1">
    <citation type="submission" date="2019-05" db="EMBL/GenBank/DDBJ databases">
        <title>Annotation for the trematode Paragonimus heterotremus.</title>
        <authorList>
            <person name="Choi Y.-J."/>
        </authorList>
    </citation>
    <scope>NUCLEOTIDE SEQUENCE</scope>
    <source>
        <strain evidence="1">LC</strain>
    </source>
</reference>
<gene>
    <name evidence="1" type="ORF">PHET_03094</name>
</gene>
<dbReference type="EMBL" id="LUCH01001202">
    <property type="protein sequence ID" value="KAF5403480.1"/>
    <property type="molecule type" value="Genomic_DNA"/>
</dbReference>
<evidence type="ECO:0000313" key="2">
    <source>
        <dbReference type="Proteomes" id="UP000748531"/>
    </source>
</evidence>
<sequence>MRFPKLVVLLLCGLFSLSLLRLMWSKFRRVSLIVIPIQPEPAQTILKWQINSTLEPIDLYVTINGALTALQALTMLKSLLYFQGRFKSKLSACSPELHRPSDIVCNRRPKPPVTNSLRLHWLISLDARRWFEDILNRWQPADVEFHLYEFETYLKYIGAIPVNHYAGISALGKLIVPYVIPTNIDKVSLQIVFKTDVNILC</sequence>
<evidence type="ECO:0000313" key="1">
    <source>
        <dbReference type="EMBL" id="KAF5403480.1"/>
    </source>
</evidence>
<dbReference type="Proteomes" id="UP000748531">
    <property type="component" value="Unassembled WGS sequence"/>
</dbReference>